<organism evidence="1 2">
    <name type="scientific">Vibrio scophthalmi LMG 19158</name>
    <dbReference type="NCBI Taxonomy" id="870967"/>
    <lineage>
        <taxon>Bacteria</taxon>
        <taxon>Pseudomonadati</taxon>
        <taxon>Pseudomonadota</taxon>
        <taxon>Gammaproteobacteria</taxon>
        <taxon>Vibrionales</taxon>
        <taxon>Vibrionaceae</taxon>
        <taxon>Vibrio</taxon>
    </lineage>
</organism>
<reference evidence="1 2" key="1">
    <citation type="journal article" date="2012" name="Int. J. Syst. Evol. Microbiol.">
        <title>Vibrio caribbeanicus sp. nov., isolated from the marine sponge Scleritoderma cyanea.</title>
        <authorList>
            <person name="Hoffmann M."/>
            <person name="Monday S.R."/>
            <person name="Allard M.W."/>
            <person name="Strain E.A."/>
            <person name="Whittaker P."/>
            <person name="Naum M."/>
            <person name="McCarthy P.J."/>
            <person name="Lopez J.V."/>
            <person name="Fischer M."/>
            <person name="Brown E.W."/>
        </authorList>
    </citation>
    <scope>NUCLEOTIDE SEQUENCE [LARGE SCALE GENOMIC DNA]</scope>
    <source>
        <strain evidence="1 2">LMG 19158</strain>
    </source>
</reference>
<gene>
    <name evidence="1" type="ORF">VIS19158_11703</name>
</gene>
<sequence>MFSRHLKNENEPPIYYSHGKRWNTYEYNGVVGIQAISRKFKIPIPRLIARLKTGLSIQQAIAHELENEKERAYQYINFSEIVAKMAPMEYRKNDEKAVKIEVCTEVNRPEPEIVYTMKIYEKGRTITAPEELSQLWRLALGLPSQANQV</sequence>
<evidence type="ECO:0000313" key="2">
    <source>
        <dbReference type="Proteomes" id="UP000004349"/>
    </source>
</evidence>
<comment type="caution">
    <text evidence="1">The sequence shown here is derived from an EMBL/GenBank/DDBJ whole genome shotgun (WGS) entry which is preliminary data.</text>
</comment>
<name>F9RIC8_9VIBR</name>
<dbReference type="RefSeq" id="WP_005592700.1">
    <property type="nucleotide sequence ID" value="NZ_AFWE01000018.1"/>
</dbReference>
<accession>F9RIC8</accession>
<dbReference type="Proteomes" id="UP000004349">
    <property type="component" value="Unassembled WGS sequence"/>
</dbReference>
<protein>
    <submittedName>
        <fullName evidence="1">Uncharacterized protein</fullName>
    </submittedName>
</protein>
<evidence type="ECO:0000313" key="1">
    <source>
        <dbReference type="EMBL" id="EGU42460.1"/>
    </source>
</evidence>
<dbReference type="EMBL" id="AFWE01000018">
    <property type="protein sequence ID" value="EGU42460.1"/>
    <property type="molecule type" value="Genomic_DNA"/>
</dbReference>
<proteinExistence type="predicted"/>
<dbReference type="AlphaFoldDB" id="F9RIC8"/>